<dbReference type="SUPFAM" id="SSF52738">
    <property type="entry name" value="Methylesterase CheB, C-terminal domain"/>
    <property type="match status" value="1"/>
</dbReference>
<evidence type="ECO:0000313" key="8">
    <source>
        <dbReference type="EMBL" id="QOY87044.1"/>
    </source>
</evidence>
<dbReference type="InterPro" id="IPR011006">
    <property type="entry name" value="CheY-like_superfamily"/>
</dbReference>
<protein>
    <recommendedName>
        <fullName evidence="3">Protein-glutamate methylesterase/protein-glutamine glutaminase</fullName>
        <ecNumber evidence="3">3.1.1.61</ecNumber>
        <ecNumber evidence="3">3.5.1.44</ecNumber>
    </recommendedName>
</protein>
<sequence length="361" mass="37997">MHASRARRELAPGSRIRVLVVDKSVMVRRLLAHALEADPLIEVVGAAATGTVALERIPQINPDVLTLDLEAGDKDGLDTLRRVRSLYPEMRVILISAALERGAPATLEALAQGVDDYVSKPPQEPPSEQDAARVRCELAPKIRQFFRVSAARAGGQAGTAPPTQFQAERSLGQAVVIGVSTGGPAALASILPSFPPKFALPILVVQHMPAQFTKLLANRLSGLCPFPVVEAAEGEPVRPGAVVLAAGDFHMRVRRENGRATIRLDQSPPENSCRPSVDVLFRSAGEVYGAGVLAAVLTGMGLDGLRGASTLKAVGATVLAQDEASSVVWGMPGAVATAGLADAILPLDSIVPEIVRRIRKT</sequence>
<evidence type="ECO:0000313" key="9">
    <source>
        <dbReference type="Proteomes" id="UP000593892"/>
    </source>
</evidence>
<comment type="subcellular location">
    <subcellularLocation>
        <location evidence="3">Cytoplasm</location>
    </subcellularLocation>
</comment>
<dbReference type="KEGG" id="pfer:IRI77_30400"/>
<comment type="domain">
    <text evidence="3">Contains a C-terminal catalytic domain, and an N-terminal region which modulates catalytic activity.</text>
</comment>
<comment type="catalytic activity">
    <reaction evidence="2 3">
        <text>[protein]-L-glutamate 5-O-methyl ester + H2O = L-glutamyl-[protein] + methanol + H(+)</text>
        <dbReference type="Rhea" id="RHEA:23236"/>
        <dbReference type="Rhea" id="RHEA-COMP:10208"/>
        <dbReference type="Rhea" id="RHEA-COMP:10311"/>
        <dbReference type="ChEBI" id="CHEBI:15377"/>
        <dbReference type="ChEBI" id="CHEBI:15378"/>
        <dbReference type="ChEBI" id="CHEBI:17790"/>
        <dbReference type="ChEBI" id="CHEBI:29973"/>
        <dbReference type="ChEBI" id="CHEBI:82795"/>
        <dbReference type="EC" id="3.1.1.61"/>
    </reaction>
</comment>
<dbReference type="GO" id="GO:0008984">
    <property type="term" value="F:protein-glutamate methylesterase activity"/>
    <property type="evidence" value="ECO:0007669"/>
    <property type="project" value="UniProtKB-UniRule"/>
</dbReference>
<evidence type="ECO:0000256" key="2">
    <source>
        <dbReference type="ARBA" id="ARBA00048267"/>
    </source>
</evidence>
<dbReference type="PIRSF" id="PIRSF000876">
    <property type="entry name" value="RR_chemtxs_CheB"/>
    <property type="match status" value="1"/>
</dbReference>
<dbReference type="PROSITE" id="PS50110">
    <property type="entry name" value="RESPONSE_REGULATORY"/>
    <property type="match status" value="1"/>
</dbReference>
<proteinExistence type="inferred from homology"/>
<feature type="active site" evidence="3 4">
    <location>
        <position position="180"/>
    </location>
</feature>
<dbReference type="Gene3D" id="3.40.50.180">
    <property type="entry name" value="Methylesterase CheB, C-terminal domain"/>
    <property type="match status" value="1"/>
</dbReference>
<dbReference type="InterPro" id="IPR035909">
    <property type="entry name" value="CheB_C"/>
</dbReference>
<dbReference type="SUPFAM" id="SSF52172">
    <property type="entry name" value="CheY-like"/>
    <property type="match status" value="1"/>
</dbReference>
<dbReference type="SMART" id="SM00448">
    <property type="entry name" value="REC"/>
    <property type="match status" value="1"/>
</dbReference>
<dbReference type="Pfam" id="PF01339">
    <property type="entry name" value="CheB_methylest"/>
    <property type="match status" value="1"/>
</dbReference>
<dbReference type="GO" id="GO:0006935">
    <property type="term" value="P:chemotaxis"/>
    <property type="evidence" value="ECO:0007669"/>
    <property type="project" value="UniProtKB-UniRule"/>
</dbReference>
<dbReference type="CDD" id="cd16432">
    <property type="entry name" value="CheB_Rec"/>
    <property type="match status" value="1"/>
</dbReference>
<dbReference type="GO" id="GO:0032259">
    <property type="term" value="P:methylation"/>
    <property type="evidence" value="ECO:0007669"/>
    <property type="project" value="UniProtKB-KW"/>
</dbReference>
<dbReference type="EC" id="3.5.1.44" evidence="3"/>
<dbReference type="InterPro" id="IPR008248">
    <property type="entry name" value="CheB-like"/>
</dbReference>
<evidence type="ECO:0000256" key="4">
    <source>
        <dbReference type="PROSITE-ProRule" id="PRU00050"/>
    </source>
</evidence>
<dbReference type="CDD" id="cd17541">
    <property type="entry name" value="REC_CheB-like"/>
    <property type="match status" value="1"/>
</dbReference>
<feature type="domain" description="CheB-type methylesterase" evidence="7">
    <location>
        <begin position="168"/>
        <end position="361"/>
    </location>
</feature>
<dbReference type="EC" id="3.1.1.61" evidence="3"/>
<dbReference type="Proteomes" id="UP000593892">
    <property type="component" value="Chromosome"/>
</dbReference>
<keyword evidence="3" id="KW-0963">Cytoplasm</keyword>
<accession>A0A7S7NPR8</accession>
<dbReference type="GO" id="GO:0008168">
    <property type="term" value="F:methyltransferase activity"/>
    <property type="evidence" value="ECO:0007669"/>
    <property type="project" value="UniProtKB-KW"/>
</dbReference>
<evidence type="ECO:0000259" key="7">
    <source>
        <dbReference type="PROSITE" id="PS50122"/>
    </source>
</evidence>
<evidence type="ECO:0000259" key="6">
    <source>
        <dbReference type="PROSITE" id="PS50110"/>
    </source>
</evidence>
<evidence type="ECO:0000256" key="5">
    <source>
        <dbReference type="PROSITE-ProRule" id="PRU00169"/>
    </source>
</evidence>
<dbReference type="PANTHER" id="PTHR42872">
    <property type="entry name" value="PROTEIN-GLUTAMATE METHYLESTERASE/PROTEIN-GLUTAMINE GLUTAMINASE"/>
    <property type="match status" value="1"/>
</dbReference>
<keyword evidence="3 5" id="KW-0597">Phosphoprotein</keyword>
<dbReference type="Gene3D" id="3.40.50.2300">
    <property type="match status" value="1"/>
</dbReference>
<evidence type="ECO:0000256" key="1">
    <source>
        <dbReference type="ARBA" id="ARBA00022801"/>
    </source>
</evidence>
<dbReference type="GO" id="GO:0050568">
    <property type="term" value="F:protein-glutamine glutaminase activity"/>
    <property type="evidence" value="ECO:0007669"/>
    <property type="project" value="UniProtKB-UniRule"/>
</dbReference>
<dbReference type="GO" id="GO:0005737">
    <property type="term" value="C:cytoplasm"/>
    <property type="evidence" value="ECO:0007669"/>
    <property type="project" value="UniProtKB-SubCell"/>
</dbReference>
<reference evidence="8 9" key="1">
    <citation type="submission" date="2020-10" db="EMBL/GenBank/DDBJ databases">
        <title>Complete genome sequence of Paludibaculum fermentans P105T, a facultatively anaerobic acidobacterium capable of dissimilatory Fe(III) reduction.</title>
        <authorList>
            <person name="Dedysh S.N."/>
            <person name="Beletsky A.V."/>
            <person name="Kulichevskaya I.S."/>
            <person name="Mardanov A.V."/>
            <person name="Ravin N.V."/>
        </authorList>
    </citation>
    <scope>NUCLEOTIDE SEQUENCE [LARGE SCALE GENOMIC DNA]</scope>
    <source>
        <strain evidence="8 9">P105</strain>
    </source>
</reference>
<dbReference type="InterPro" id="IPR000673">
    <property type="entry name" value="Sig_transdc_resp-reg_Me-estase"/>
</dbReference>
<feature type="modified residue" description="4-aspartylphosphate" evidence="3 5">
    <location>
        <position position="68"/>
    </location>
</feature>
<comment type="similarity">
    <text evidence="3">Belongs to the CheB family.</text>
</comment>
<keyword evidence="9" id="KW-1185">Reference proteome</keyword>
<comment type="function">
    <text evidence="3">Involved in chemotaxis. Part of a chemotaxis signal transduction system that modulates chemotaxis in response to various stimuli. Catalyzes the demethylation of specific methylglutamate residues introduced into the chemoreceptors (methyl-accepting chemotaxis proteins or MCP) by CheR. Also mediates the irreversible deamidation of specific glutamine residues to glutamic acid.</text>
</comment>
<gene>
    <name evidence="3 8" type="primary">cheB</name>
    <name evidence="8" type="ORF">IRI77_30400</name>
</gene>
<dbReference type="InterPro" id="IPR001789">
    <property type="entry name" value="Sig_transdc_resp-reg_receiver"/>
</dbReference>
<keyword evidence="1 3" id="KW-0378">Hydrolase</keyword>
<keyword evidence="3 4" id="KW-0145">Chemotaxis</keyword>
<keyword evidence="8" id="KW-0489">Methyltransferase</keyword>
<dbReference type="AlphaFoldDB" id="A0A7S7NPR8"/>
<feature type="active site" evidence="3 4">
    <location>
        <position position="207"/>
    </location>
</feature>
<comment type="PTM">
    <text evidence="3">Phosphorylated by CheA. Phosphorylation of the N-terminal regulatory domain activates the methylesterase activity.</text>
</comment>
<dbReference type="RefSeq" id="WP_194448713.1">
    <property type="nucleotide sequence ID" value="NZ_CP063849.1"/>
</dbReference>
<evidence type="ECO:0000256" key="3">
    <source>
        <dbReference type="HAMAP-Rule" id="MF_00099"/>
    </source>
</evidence>
<name>A0A7S7NPR8_PALFE</name>
<dbReference type="EMBL" id="CP063849">
    <property type="protein sequence ID" value="QOY87044.1"/>
    <property type="molecule type" value="Genomic_DNA"/>
</dbReference>
<keyword evidence="8" id="KW-0808">Transferase</keyword>
<dbReference type="HAMAP" id="MF_00099">
    <property type="entry name" value="CheB_chemtxs"/>
    <property type="match status" value="1"/>
</dbReference>
<dbReference type="NCBIfam" id="NF001965">
    <property type="entry name" value="PRK00742.1"/>
    <property type="match status" value="1"/>
</dbReference>
<organism evidence="8 9">
    <name type="scientific">Paludibaculum fermentans</name>
    <dbReference type="NCBI Taxonomy" id="1473598"/>
    <lineage>
        <taxon>Bacteria</taxon>
        <taxon>Pseudomonadati</taxon>
        <taxon>Acidobacteriota</taxon>
        <taxon>Terriglobia</taxon>
        <taxon>Bryobacterales</taxon>
        <taxon>Bryobacteraceae</taxon>
        <taxon>Paludibaculum</taxon>
    </lineage>
</organism>
<feature type="active site" evidence="3 4">
    <location>
        <position position="303"/>
    </location>
</feature>
<comment type="catalytic activity">
    <reaction evidence="3">
        <text>L-glutaminyl-[protein] + H2O = L-glutamyl-[protein] + NH4(+)</text>
        <dbReference type="Rhea" id="RHEA:16441"/>
        <dbReference type="Rhea" id="RHEA-COMP:10207"/>
        <dbReference type="Rhea" id="RHEA-COMP:10208"/>
        <dbReference type="ChEBI" id="CHEBI:15377"/>
        <dbReference type="ChEBI" id="CHEBI:28938"/>
        <dbReference type="ChEBI" id="CHEBI:29973"/>
        <dbReference type="ChEBI" id="CHEBI:30011"/>
        <dbReference type="EC" id="3.5.1.44"/>
    </reaction>
</comment>
<dbReference type="PROSITE" id="PS50122">
    <property type="entry name" value="CHEB"/>
    <property type="match status" value="1"/>
</dbReference>
<dbReference type="GO" id="GO:0000156">
    <property type="term" value="F:phosphorelay response regulator activity"/>
    <property type="evidence" value="ECO:0007669"/>
    <property type="project" value="InterPro"/>
</dbReference>
<dbReference type="PANTHER" id="PTHR42872:SF3">
    <property type="entry name" value="PROTEIN-GLUTAMATE METHYLESTERASE_PROTEIN-GLUTAMINE GLUTAMINASE 1"/>
    <property type="match status" value="1"/>
</dbReference>
<dbReference type="Pfam" id="PF00072">
    <property type="entry name" value="Response_reg"/>
    <property type="match status" value="1"/>
</dbReference>
<feature type="domain" description="Response regulatory" evidence="6">
    <location>
        <begin position="17"/>
        <end position="135"/>
    </location>
</feature>